<name>A0ABW6AV42_9BACT</name>
<dbReference type="InterPro" id="IPR013325">
    <property type="entry name" value="RNA_pol_sigma_r2"/>
</dbReference>
<evidence type="ECO:0000313" key="2">
    <source>
        <dbReference type="Proteomes" id="UP001597512"/>
    </source>
</evidence>
<dbReference type="RefSeq" id="WP_381509126.1">
    <property type="nucleotide sequence ID" value="NZ_JBHUOM010000052.1"/>
</dbReference>
<protein>
    <recommendedName>
        <fullName evidence="3">RNA polymerase sigma-70 region 2 domain-containing protein</fullName>
    </recommendedName>
</protein>
<proteinExistence type="predicted"/>
<dbReference type="SUPFAM" id="SSF88946">
    <property type="entry name" value="Sigma2 domain of RNA polymerase sigma factors"/>
    <property type="match status" value="1"/>
</dbReference>
<accession>A0ABW6AV42</accession>
<dbReference type="Gene3D" id="1.10.1740.10">
    <property type="match status" value="1"/>
</dbReference>
<organism evidence="1 2">
    <name type="scientific">Spirosoma flavum</name>
    <dbReference type="NCBI Taxonomy" id="2048557"/>
    <lineage>
        <taxon>Bacteria</taxon>
        <taxon>Pseudomonadati</taxon>
        <taxon>Bacteroidota</taxon>
        <taxon>Cytophagia</taxon>
        <taxon>Cytophagales</taxon>
        <taxon>Cytophagaceae</taxon>
        <taxon>Spirosoma</taxon>
    </lineage>
</organism>
<comment type="caution">
    <text evidence="1">The sequence shown here is derived from an EMBL/GenBank/DDBJ whole genome shotgun (WGS) entry which is preliminary data.</text>
</comment>
<keyword evidence="2" id="KW-1185">Reference proteome</keyword>
<sequence>MNKVTTTANRHLIPYLVTNRQDFSRFYDYYAPILYGYLLGQTTNVSVAQTQLEALFTTLWQRRDMYNRNQASAHPARPLTWLLQLVEQTSPLFTRVRGGEKDYYVKSFNR</sequence>
<evidence type="ECO:0000313" key="1">
    <source>
        <dbReference type="EMBL" id="MFD2938313.1"/>
    </source>
</evidence>
<reference evidence="2" key="1">
    <citation type="journal article" date="2019" name="Int. J. Syst. Evol. Microbiol.">
        <title>The Global Catalogue of Microorganisms (GCM) 10K type strain sequencing project: providing services to taxonomists for standard genome sequencing and annotation.</title>
        <authorList>
            <consortium name="The Broad Institute Genomics Platform"/>
            <consortium name="The Broad Institute Genome Sequencing Center for Infectious Disease"/>
            <person name="Wu L."/>
            <person name="Ma J."/>
        </authorList>
    </citation>
    <scope>NUCLEOTIDE SEQUENCE [LARGE SCALE GENOMIC DNA]</scope>
    <source>
        <strain evidence="2">KCTC 52490</strain>
    </source>
</reference>
<dbReference type="EMBL" id="JBHUOM010000052">
    <property type="protein sequence ID" value="MFD2938313.1"/>
    <property type="molecule type" value="Genomic_DNA"/>
</dbReference>
<gene>
    <name evidence="1" type="ORF">ACFS25_31410</name>
</gene>
<evidence type="ECO:0008006" key="3">
    <source>
        <dbReference type="Google" id="ProtNLM"/>
    </source>
</evidence>
<dbReference type="Proteomes" id="UP001597512">
    <property type="component" value="Unassembled WGS sequence"/>
</dbReference>